<evidence type="ECO:0000313" key="2">
    <source>
        <dbReference type="Proteomes" id="UP001638806"/>
    </source>
</evidence>
<comment type="caution">
    <text evidence="1">The sequence shown here is derived from an EMBL/GenBank/DDBJ whole genome shotgun (WGS) entry which is preliminary data.</text>
</comment>
<keyword evidence="2" id="KW-1185">Reference proteome</keyword>
<accession>A0ACC4DTF5</accession>
<protein>
    <submittedName>
        <fullName evidence="1">Uncharacterized protein</fullName>
    </submittedName>
</protein>
<evidence type="ECO:0000313" key="1">
    <source>
        <dbReference type="EMBL" id="KAL3959541.1"/>
    </source>
</evidence>
<gene>
    <name evidence="1" type="ORF">ACCO45_004658</name>
</gene>
<reference evidence="1" key="1">
    <citation type="submission" date="2024-12" db="EMBL/GenBank/DDBJ databases">
        <title>Comparative genomics and development of molecular markers within Purpureocillium lilacinum and among Purpureocillium species.</title>
        <authorList>
            <person name="Yeh Z.-Y."/>
            <person name="Ni N.-T."/>
            <person name="Lo P.-H."/>
            <person name="Mushyakhwo K."/>
            <person name="Lin C.-F."/>
            <person name="Nai Y.-S."/>
        </authorList>
    </citation>
    <scope>NUCLEOTIDE SEQUENCE</scope>
    <source>
        <strain evidence="1">NCHU-NPUST-175</strain>
    </source>
</reference>
<dbReference type="EMBL" id="JBGNUJ010000004">
    <property type="protein sequence ID" value="KAL3959541.1"/>
    <property type="molecule type" value="Genomic_DNA"/>
</dbReference>
<name>A0ACC4DTF5_PURLI</name>
<sequence>MTLSKATSPRPTHPPKVILPAWAESVADAPTEFVFTGLCSIKSQGCEINDVRRRLNDHSLDLTLQRLGVPLLFVIPCNARLSVSTASPNHALLDPWGANRNAHHRYEPASVDVTSRLANGLPSLRSWQIACPAILCSPSFKDLVETASHEARVSMYLAKVLDMHLRGSDLEPSLWSRWRPMPLHAAAKPDQASSWRYSARDGGSQSPASSRYGRRARPMSSLSRSCPFHFSSSNLARHTACGRPKLCSDTNDKNQVAPSRPLPRAHRLAIESKPPAGCSRSAPRPGPQHPRCYSESELPSS</sequence>
<proteinExistence type="predicted"/>
<organism evidence="1 2">
    <name type="scientific">Purpureocillium lilacinum</name>
    <name type="common">Paecilomyces lilacinus</name>
    <dbReference type="NCBI Taxonomy" id="33203"/>
    <lineage>
        <taxon>Eukaryota</taxon>
        <taxon>Fungi</taxon>
        <taxon>Dikarya</taxon>
        <taxon>Ascomycota</taxon>
        <taxon>Pezizomycotina</taxon>
        <taxon>Sordariomycetes</taxon>
        <taxon>Hypocreomycetidae</taxon>
        <taxon>Hypocreales</taxon>
        <taxon>Ophiocordycipitaceae</taxon>
        <taxon>Purpureocillium</taxon>
    </lineage>
</organism>
<dbReference type="Proteomes" id="UP001638806">
    <property type="component" value="Unassembled WGS sequence"/>
</dbReference>